<evidence type="ECO:0000256" key="2">
    <source>
        <dbReference type="ARBA" id="ARBA00022840"/>
    </source>
</evidence>
<feature type="domain" description="Helicase C-terminal" evidence="4">
    <location>
        <begin position="890"/>
        <end position="1060"/>
    </location>
</feature>
<dbReference type="RefSeq" id="WP_256405308.1">
    <property type="nucleotide sequence ID" value="NZ_CP187151.1"/>
</dbReference>
<keyword evidence="1" id="KW-0547">Nucleotide-binding</keyword>
<dbReference type="InterPro" id="IPR027417">
    <property type="entry name" value="P-loop_NTPase"/>
</dbReference>
<dbReference type="SMART" id="SM00490">
    <property type="entry name" value="HELICc"/>
    <property type="match status" value="1"/>
</dbReference>
<dbReference type="Proteomes" id="UP001597075">
    <property type="component" value="Unassembled WGS sequence"/>
</dbReference>
<accession>A0ABD6D4J7</accession>
<evidence type="ECO:0000256" key="1">
    <source>
        <dbReference type="ARBA" id="ARBA00022741"/>
    </source>
</evidence>
<dbReference type="SUPFAM" id="SSF52540">
    <property type="entry name" value="P-loop containing nucleoside triphosphate hydrolases"/>
    <property type="match status" value="2"/>
</dbReference>
<dbReference type="EMBL" id="JBHUDL010000010">
    <property type="protein sequence ID" value="MFD1635084.1"/>
    <property type="molecule type" value="Genomic_DNA"/>
</dbReference>
<sequence>MVDDEAATSFVQNEIVEQKGPYVEFVDAPKFYEQPAADFLADLGYRDELVEAIVDELFDGNETGSLYEHQAQTIEAISADSDDNILAVPTATGKTEAFFFPILNHCLSTEESGLKSLIVYPMKTLGVDQLNRFISYLDRINRYREPEDRITIGIWDSDTPTRIGTREHEIEEGSYIRGLECPREEGEKLRILGDMTVGTDDNRYSWIRVTRDAIRNGADILLTNPEALDHMFVSNNSETREILGENPAQHPVEHIVFDEAHVWSGISGASIRLLSERLKEFYGDRDPQISMVSATVDNPTELAHKLTGTPESDINSIGFTPREFPVNGRPRFNRFTATDVTGLAAVIALARVGGVTVSDLREQELEDAFETASEVGLVEVESSGEIVLSVDAEWIRAPIRSETQTLISEGEFESPRAVAESPRGHDRLSEAILDAGGLYSEWFDFVVDSVPEVAEFAQWFNEGTTGEVGFKHYDELLTQLSETGVENPEGVLGTVMAFGRLAGMITEKYHVFLKPPHRAYLCEACSEVTRDKRCISCNTENLELQFCKRCHYPYVEVKVSGDEDTFRPFDHAESVDSCPGCEQWPNLSDIGVPTSSLLSYMLTEICRTSPSKKTLVFSDSHSAAESVGDRIIGTEYGLMAQTLYIEELIDSGGSRDNYELFRTVADRLREEYWEPLIQNEIDEDGTAYNFLRTLLDDIEGHAMLHNATGLLDSALVTAAPVSEFDDPREIVIAHETYKLFATDPGVGFSKNNISIEGLSLPKIINRVAKRSGYDRGDVGSVVPKVLQRLLNQSIVVEQSWEEVRQTVANASISDEKKQATFDYLERVRDEYADAVDSESDAESGILTRVLRRDDSNLTLLERTAFCTDCYRSYPVPEDDAIDTCPNCGHPLETHRRFTREDDGSLAVDPGYAQADSGWPYAIDHWAHDITTPIRNGNSPEFISVGIHKGNIPHTLRGAIEEGFRKDDPDVNIVSSTPTMELGVDIGTLDTVSQVGIPPTLTNYVQRSGRTGRTRGSSSLVLTAIRGEHPVDGHYYGNLETFLNEFEPVRVPDPYEFDEILTGHVVTETFAYLARNPHPSNIFERMYQLTEINQNLGAFVNGVEENLGILVDFLLDERRDALERHIESVFGQPGVDAFEQAFVEDGPLSVSNRVEKTFSRITALSGSAETNKAFTENNNRLDQWLSRLGYLANYRSFGQQFPVKFQGHSEGIEFEASGRLYDMYPGPENDLGSVITLHGTDYIVDDVHGSSTPLATVMVCVNEDCDRPFESYSHDAAQCPHCDESLEETNVHGVSSVECKPAKGGQRMYNTHGLMATSITSENSARPQNTSSRSVFGLSCDASYGELEITDFIFAFERRHSASPDKEVLRSEALIEQDSTTEDSGRSWQERLEDADTEEYAPVGQQYHTQGITLRFDFDDVRNRFDRLTHETASWPQALVSLEQALDKAIAVVAQCDRSDFRVKANKEETEVVVRIVDSRQGGNGIAWQVWNAIDDIESRVAEIAACDRCDDYCDECLLLSRTPAYYLENDLLDNRTLGEIIGAESH</sequence>
<comment type="caution">
    <text evidence="5">The sequence shown here is derived from an EMBL/GenBank/DDBJ whole genome shotgun (WGS) entry which is preliminary data.</text>
</comment>
<dbReference type="Pfam" id="PF00271">
    <property type="entry name" value="Helicase_C"/>
    <property type="match status" value="1"/>
</dbReference>
<dbReference type="PANTHER" id="PTHR47957">
    <property type="entry name" value="ATP-DEPENDENT HELICASE HRQ1"/>
    <property type="match status" value="1"/>
</dbReference>
<evidence type="ECO:0000313" key="5">
    <source>
        <dbReference type="EMBL" id="MFD1635084.1"/>
    </source>
</evidence>
<dbReference type="InterPro" id="IPR018973">
    <property type="entry name" value="MZB"/>
</dbReference>
<evidence type="ECO:0000259" key="3">
    <source>
        <dbReference type="PROSITE" id="PS51192"/>
    </source>
</evidence>
<dbReference type="Pfam" id="PF00270">
    <property type="entry name" value="DEAD"/>
    <property type="match status" value="2"/>
</dbReference>
<dbReference type="InterPro" id="IPR011545">
    <property type="entry name" value="DEAD/DEAH_box_helicase_dom"/>
</dbReference>
<keyword evidence="5" id="KW-0378">Hydrolase</keyword>
<dbReference type="Pfam" id="PF09369">
    <property type="entry name" value="MZB"/>
    <property type="match status" value="1"/>
</dbReference>
<dbReference type="PROSITE" id="PS51194">
    <property type="entry name" value="HELICASE_CTER"/>
    <property type="match status" value="1"/>
</dbReference>
<name>A0ABD6D4J7_9EURY</name>
<keyword evidence="6" id="KW-1185">Reference proteome</keyword>
<proteinExistence type="predicted"/>
<keyword evidence="5" id="KW-0347">Helicase</keyword>
<dbReference type="PANTHER" id="PTHR47957:SF3">
    <property type="entry name" value="ATP-DEPENDENT HELICASE HRQ1"/>
    <property type="match status" value="1"/>
</dbReference>
<dbReference type="InterPro" id="IPR001650">
    <property type="entry name" value="Helicase_C-like"/>
</dbReference>
<dbReference type="SMART" id="SM00487">
    <property type="entry name" value="DEXDc"/>
    <property type="match status" value="1"/>
</dbReference>
<protein>
    <submittedName>
        <fullName evidence="5">DEAD/DEAH box helicase</fullName>
    </submittedName>
</protein>
<dbReference type="GO" id="GO:0140097">
    <property type="term" value="F:catalytic activity, acting on DNA"/>
    <property type="evidence" value="ECO:0007669"/>
    <property type="project" value="UniProtKB-ARBA"/>
</dbReference>
<evidence type="ECO:0000313" key="6">
    <source>
        <dbReference type="Proteomes" id="UP001597075"/>
    </source>
</evidence>
<organism evidence="5 6">
    <name type="scientific">Haloplanus ruber</name>
    <dbReference type="NCBI Taxonomy" id="869892"/>
    <lineage>
        <taxon>Archaea</taxon>
        <taxon>Methanobacteriati</taxon>
        <taxon>Methanobacteriota</taxon>
        <taxon>Stenosarchaea group</taxon>
        <taxon>Halobacteria</taxon>
        <taxon>Halobacteriales</taxon>
        <taxon>Haloferacaceae</taxon>
        <taxon>Haloplanus</taxon>
    </lineage>
</organism>
<reference evidence="5 6" key="1">
    <citation type="journal article" date="2019" name="Int. J. Syst. Evol. Microbiol.">
        <title>The Global Catalogue of Microorganisms (GCM) 10K type strain sequencing project: providing services to taxonomists for standard genome sequencing and annotation.</title>
        <authorList>
            <consortium name="The Broad Institute Genomics Platform"/>
            <consortium name="The Broad Institute Genome Sequencing Center for Infectious Disease"/>
            <person name="Wu L."/>
            <person name="Ma J."/>
        </authorList>
    </citation>
    <scope>NUCLEOTIDE SEQUENCE [LARGE SCALE GENOMIC DNA]</scope>
    <source>
        <strain evidence="5 6">CGMCC 1.10594</strain>
    </source>
</reference>
<dbReference type="InterPro" id="IPR014001">
    <property type="entry name" value="Helicase_ATP-bd"/>
</dbReference>
<dbReference type="GO" id="GO:0005524">
    <property type="term" value="F:ATP binding"/>
    <property type="evidence" value="ECO:0007669"/>
    <property type="project" value="UniProtKB-KW"/>
</dbReference>
<feature type="domain" description="Helicase ATP-binding" evidence="3">
    <location>
        <begin position="75"/>
        <end position="314"/>
    </location>
</feature>
<dbReference type="GO" id="GO:0004386">
    <property type="term" value="F:helicase activity"/>
    <property type="evidence" value="ECO:0007669"/>
    <property type="project" value="UniProtKB-KW"/>
</dbReference>
<keyword evidence="2" id="KW-0067">ATP-binding</keyword>
<evidence type="ECO:0000259" key="4">
    <source>
        <dbReference type="PROSITE" id="PS51194"/>
    </source>
</evidence>
<gene>
    <name evidence="5" type="ORF">ACFSBJ_15240</name>
</gene>
<dbReference type="Gene3D" id="3.40.50.300">
    <property type="entry name" value="P-loop containing nucleotide triphosphate hydrolases"/>
    <property type="match status" value="2"/>
</dbReference>
<dbReference type="PROSITE" id="PS51192">
    <property type="entry name" value="HELICASE_ATP_BIND_1"/>
    <property type="match status" value="1"/>
</dbReference>